<proteinExistence type="predicted"/>
<organism evidence="1">
    <name type="scientific">Rhizophora mucronata</name>
    <name type="common">Asiatic mangrove</name>
    <dbReference type="NCBI Taxonomy" id="61149"/>
    <lineage>
        <taxon>Eukaryota</taxon>
        <taxon>Viridiplantae</taxon>
        <taxon>Streptophyta</taxon>
        <taxon>Embryophyta</taxon>
        <taxon>Tracheophyta</taxon>
        <taxon>Spermatophyta</taxon>
        <taxon>Magnoliopsida</taxon>
        <taxon>eudicotyledons</taxon>
        <taxon>Gunneridae</taxon>
        <taxon>Pentapetalae</taxon>
        <taxon>rosids</taxon>
        <taxon>fabids</taxon>
        <taxon>Malpighiales</taxon>
        <taxon>Rhizophoraceae</taxon>
        <taxon>Rhizophora</taxon>
    </lineage>
</organism>
<reference evidence="1" key="1">
    <citation type="submission" date="2018-02" db="EMBL/GenBank/DDBJ databases">
        <title>Rhizophora mucronata_Transcriptome.</title>
        <authorList>
            <person name="Meera S.P."/>
            <person name="Sreeshan A."/>
            <person name="Augustine A."/>
        </authorList>
    </citation>
    <scope>NUCLEOTIDE SEQUENCE</scope>
    <source>
        <tissue evidence="1">Leaf</tissue>
    </source>
</reference>
<accession>A0A2P2KL51</accession>
<dbReference type="AlphaFoldDB" id="A0A2P2KL51"/>
<evidence type="ECO:0000313" key="1">
    <source>
        <dbReference type="EMBL" id="MBX06447.1"/>
    </source>
</evidence>
<name>A0A2P2KL51_RHIMU</name>
<protein>
    <submittedName>
        <fullName evidence="1">Uncharacterized protein</fullName>
    </submittedName>
</protein>
<sequence length="53" mass="6022">MCKLSVDVCASLHSDPTSVYLIVKQYQKGIKFNVIVSKCKHNCHNICLQRTKV</sequence>
<dbReference type="EMBL" id="GGEC01025963">
    <property type="protein sequence ID" value="MBX06447.1"/>
    <property type="molecule type" value="Transcribed_RNA"/>
</dbReference>